<gene>
    <name evidence="3" type="ORF">CKA38_11870</name>
</gene>
<keyword evidence="4" id="KW-1185">Reference proteome</keyword>
<proteinExistence type="predicted"/>
<dbReference type="Proteomes" id="UP000244896">
    <property type="component" value="Chromosome"/>
</dbReference>
<dbReference type="PANTHER" id="PTHR43542">
    <property type="entry name" value="METHYLTRANSFERASE"/>
    <property type="match status" value="1"/>
</dbReference>
<keyword evidence="2 3" id="KW-0808">Transferase</keyword>
<evidence type="ECO:0000313" key="3">
    <source>
        <dbReference type="EMBL" id="AWI09853.1"/>
    </source>
</evidence>
<keyword evidence="1 3" id="KW-0489">Methyltransferase</keyword>
<dbReference type="RefSeq" id="WP_108825667.1">
    <property type="nucleotide sequence ID" value="NZ_CP023004.1"/>
</dbReference>
<protein>
    <submittedName>
        <fullName evidence="3">Methyltransferase</fullName>
    </submittedName>
</protein>
<dbReference type="InterPro" id="IPR004398">
    <property type="entry name" value="RNA_MeTrfase_RsmD"/>
</dbReference>
<evidence type="ECO:0000313" key="4">
    <source>
        <dbReference type="Proteomes" id="UP000244896"/>
    </source>
</evidence>
<dbReference type="Gene3D" id="3.40.50.150">
    <property type="entry name" value="Vaccinia Virus protein VP39"/>
    <property type="match status" value="1"/>
</dbReference>
<dbReference type="AlphaFoldDB" id="A0A2U8E4R4"/>
<dbReference type="KEGG" id="elut:CKA38_11870"/>
<accession>A0A2U8E4R4</accession>
<dbReference type="InterPro" id="IPR029063">
    <property type="entry name" value="SAM-dependent_MTases_sf"/>
</dbReference>
<name>A0A2U8E4R4_9BACT</name>
<dbReference type="CDD" id="cd02440">
    <property type="entry name" value="AdoMet_MTases"/>
    <property type="match status" value="1"/>
</dbReference>
<dbReference type="GO" id="GO:0031167">
    <property type="term" value="P:rRNA methylation"/>
    <property type="evidence" value="ECO:0007669"/>
    <property type="project" value="InterPro"/>
</dbReference>
<evidence type="ECO:0000256" key="1">
    <source>
        <dbReference type="ARBA" id="ARBA00022603"/>
    </source>
</evidence>
<dbReference type="Pfam" id="PF03602">
    <property type="entry name" value="Cons_hypoth95"/>
    <property type="match status" value="1"/>
</dbReference>
<dbReference type="PANTHER" id="PTHR43542:SF1">
    <property type="entry name" value="METHYLTRANSFERASE"/>
    <property type="match status" value="1"/>
</dbReference>
<dbReference type="GO" id="GO:0008168">
    <property type="term" value="F:methyltransferase activity"/>
    <property type="evidence" value="ECO:0007669"/>
    <property type="project" value="UniProtKB-KW"/>
</dbReference>
<dbReference type="PIRSF" id="PIRSF004553">
    <property type="entry name" value="CHP00095"/>
    <property type="match status" value="1"/>
</dbReference>
<dbReference type="SUPFAM" id="SSF53335">
    <property type="entry name" value="S-adenosyl-L-methionine-dependent methyltransferases"/>
    <property type="match status" value="1"/>
</dbReference>
<reference evidence="3 4" key="1">
    <citation type="journal article" date="2018" name="Syst. Appl. Microbiol.">
        <title>Ereboglobus luteus gen. nov. sp. nov. from cockroach guts, and new insights into the oxygen relationship of the genera Opitutus and Didymococcus (Verrucomicrobia: Opitutaceae).</title>
        <authorList>
            <person name="Tegtmeier D."/>
            <person name="Belitz A."/>
            <person name="Radek R."/>
            <person name="Heimerl T."/>
            <person name="Brune A."/>
        </authorList>
    </citation>
    <scope>NUCLEOTIDE SEQUENCE [LARGE SCALE GENOMIC DNA]</scope>
    <source>
        <strain evidence="3 4">Ho45</strain>
    </source>
</reference>
<organism evidence="3 4">
    <name type="scientific">Ereboglobus luteus</name>
    <dbReference type="NCBI Taxonomy" id="1796921"/>
    <lineage>
        <taxon>Bacteria</taxon>
        <taxon>Pseudomonadati</taxon>
        <taxon>Verrucomicrobiota</taxon>
        <taxon>Opitutia</taxon>
        <taxon>Opitutales</taxon>
        <taxon>Opitutaceae</taxon>
        <taxon>Ereboglobus</taxon>
    </lineage>
</organism>
<evidence type="ECO:0000256" key="2">
    <source>
        <dbReference type="ARBA" id="ARBA00022679"/>
    </source>
</evidence>
<dbReference type="EMBL" id="CP023004">
    <property type="protein sequence ID" value="AWI09853.1"/>
    <property type="molecule type" value="Genomic_DNA"/>
</dbReference>
<dbReference type="OrthoDB" id="9803017at2"/>
<sequence>MRISGGKARGIPLTVPKGDAVRPATDGLRQSVFSSIASRIPGAHFLDLCAGSGSYGLEAISRGAASGCFVEKNAKAATCLRANIAAVCKSAAHDPRTLHVSQCDLAAWTPPAGSPPPELVFIDPPYEIIDNLAPIFFAKTAEWLAASTDPVIVFEMPGELTLTTPPAWTLAKRLGGKSPRQPTVCFYLRTK</sequence>